<sequence>MAESRREVFALERSINYDALDEKIMALAEKGIIPMSGEIVDDSASMFFITTSFMQIARPNKPIWVIMNTPGGSATECFALCDMMRAITKKGTAINILGVGEIASAGVALMQMGTRRFSFPLTRYLIHQVRGHSGDDEDVSQDEERLEEKKKINRIYMGLISERTGKPVDEIIELAKKTDYWLDAEAAKTFGPHGLIDEIVDEYPFEF</sequence>
<dbReference type="InterPro" id="IPR029045">
    <property type="entry name" value="ClpP/crotonase-like_dom_sf"/>
</dbReference>
<dbReference type="PRINTS" id="PR00127">
    <property type="entry name" value="CLPPROTEASEP"/>
</dbReference>
<dbReference type="CDD" id="cd07017">
    <property type="entry name" value="S14_ClpP_2"/>
    <property type="match status" value="1"/>
</dbReference>
<dbReference type="EMBL" id="MGJV01000015">
    <property type="protein sequence ID" value="OGN15148.1"/>
    <property type="molecule type" value="Genomic_DNA"/>
</dbReference>
<dbReference type="InterPro" id="IPR001907">
    <property type="entry name" value="ClpP"/>
</dbReference>
<evidence type="ECO:0000256" key="1">
    <source>
        <dbReference type="ARBA" id="ARBA00007039"/>
    </source>
</evidence>
<proteinExistence type="inferred from homology"/>
<evidence type="ECO:0000313" key="3">
    <source>
        <dbReference type="EMBL" id="OGN15148.1"/>
    </source>
</evidence>
<evidence type="ECO:0000313" key="4">
    <source>
        <dbReference type="Proteomes" id="UP000176581"/>
    </source>
</evidence>
<dbReference type="GO" id="GO:0009368">
    <property type="term" value="C:endopeptidase Clp complex"/>
    <property type="evidence" value="ECO:0007669"/>
    <property type="project" value="TreeGrafter"/>
</dbReference>
<gene>
    <name evidence="3" type="ORF">A3J47_01470</name>
</gene>
<comment type="caution">
    <text evidence="3">The sequence shown here is derived from an EMBL/GenBank/DDBJ whole genome shotgun (WGS) entry which is preliminary data.</text>
</comment>
<dbReference type="PANTHER" id="PTHR10381">
    <property type="entry name" value="ATP-DEPENDENT CLP PROTEASE PROTEOLYTIC SUBUNIT"/>
    <property type="match status" value="1"/>
</dbReference>
<dbReference type="GO" id="GO:0006515">
    <property type="term" value="P:protein quality control for misfolded or incompletely synthesized proteins"/>
    <property type="evidence" value="ECO:0007669"/>
    <property type="project" value="TreeGrafter"/>
</dbReference>
<dbReference type="Pfam" id="PF00574">
    <property type="entry name" value="CLP_protease"/>
    <property type="match status" value="1"/>
</dbReference>
<dbReference type="SUPFAM" id="SSF52096">
    <property type="entry name" value="ClpP/crotonase"/>
    <property type="match status" value="1"/>
</dbReference>
<protein>
    <recommendedName>
        <fullName evidence="2">ATP-dependent Clp protease proteolytic subunit</fullName>
    </recommendedName>
</protein>
<dbReference type="Gene3D" id="3.90.226.10">
    <property type="entry name" value="2-enoyl-CoA Hydratase, Chain A, domain 1"/>
    <property type="match status" value="1"/>
</dbReference>
<organism evidence="3 4">
    <name type="scientific">Candidatus Yanofskybacteria bacterium RIFCSPHIGHO2_02_FULL_43_22</name>
    <dbReference type="NCBI Taxonomy" id="1802681"/>
    <lineage>
        <taxon>Bacteria</taxon>
        <taxon>Candidatus Yanofskyibacteriota</taxon>
    </lineage>
</organism>
<comment type="similarity">
    <text evidence="1 2">Belongs to the peptidase S14 family.</text>
</comment>
<dbReference type="GO" id="GO:0004252">
    <property type="term" value="F:serine-type endopeptidase activity"/>
    <property type="evidence" value="ECO:0007669"/>
    <property type="project" value="InterPro"/>
</dbReference>
<dbReference type="InterPro" id="IPR023562">
    <property type="entry name" value="ClpP/TepA"/>
</dbReference>
<dbReference type="AlphaFoldDB" id="A0A1F8FRI1"/>
<dbReference type="PANTHER" id="PTHR10381:SF11">
    <property type="entry name" value="ATP-DEPENDENT CLP PROTEASE PROTEOLYTIC SUBUNIT, MITOCHONDRIAL"/>
    <property type="match status" value="1"/>
</dbReference>
<name>A0A1F8FRI1_9BACT</name>
<reference evidence="3 4" key="1">
    <citation type="journal article" date="2016" name="Nat. Commun.">
        <title>Thousands of microbial genomes shed light on interconnected biogeochemical processes in an aquifer system.</title>
        <authorList>
            <person name="Anantharaman K."/>
            <person name="Brown C.T."/>
            <person name="Hug L.A."/>
            <person name="Sharon I."/>
            <person name="Castelle C.J."/>
            <person name="Probst A.J."/>
            <person name="Thomas B.C."/>
            <person name="Singh A."/>
            <person name="Wilkins M.J."/>
            <person name="Karaoz U."/>
            <person name="Brodie E.L."/>
            <person name="Williams K.H."/>
            <person name="Hubbard S.S."/>
            <person name="Banfield J.F."/>
        </authorList>
    </citation>
    <scope>NUCLEOTIDE SEQUENCE [LARGE SCALE GENOMIC DNA]</scope>
</reference>
<accession>A0A1F8FRI1</accession>
<evidence type="ECO:0000256" key="2">
    <source>
        <dbReference type="RuleBase" id="RU003567"/>
    </source>
</evidence>
<dbReference type="Proteomes" id="UP000176581">
    <property type="component" value="Unassembled WGS sequence"/>
</dbReference>
<dbReference type="GO" id="GO:0004176">
    <property type="term" value="F:ATP-dependent peptidase activity"/>
    <property type="evidence" value="ECO:0007669"/>
    <property type="project" value="InterPro"/>
</dbReference>
<dbReference type="GO" id="GO:0051117">
    <property type="term" value="F:ATPase binding"/>
    <property type="evidence" value="ECO:0007669"/>
    <property type="project" value="TreeGrafter"/>
</dbReference>